<dbReference type="KEGG" id="phu:Phum_PHUM378310"/>
<reference evidence="3" key="2">
    <citation type="submission" date="2007-04" db="EMBL/GenBank/DDBJ databases">
        <title>The genome of the human body louse.</title>
        <authorList>
            <consortium name="The Human Body Louse Genome Consortium"/>
            <person name="Kirkness E."/>
            <person name="Walenz B."/>
            <person name="Hass B."/>
            <person name="Bruggner R."/>
            <person name="Strausberg R."/>
        </authorList>
    </citation>
    <scope>NUCLEOTIDE SEQUENCE</scope>
    <source>
        <strain evidence="3">USDA</strain>
    </source>
</reference>
<protein>
    <recommendedName>
        <fullName evidence="1">UBX domain-containing protein 4</fullName>
    </recommendedName>
</protein>
<keyword evidence="5" id="KW-1185">Reference proteome</keyword>
<dbReference type="Pfam" id="PF00789">
    <property type="entry name" value="UBX"/>
    <property type="match status" value="1"/>
</dbReference>
<dbReference type="CTD" id="8237175"/>
<evidence type="ECO:0000313" key="3">
    <source>
        <dbReference type="EMBL" id="EEB15647.1"/>
    </source>
</evidence>
<dbReference type="STRING" id="121224.E0VQJ1"/>
<gene>
    <name evidence="4" type="primary">8237175</name>
    <name evidence="3" type="ORF">Phum_PHUM378310</name>
</gene>
<dbReference type="PANTHER" id="PTHR46424">
    <property type="entry name" value="UBX DOMAIN-CONTAINING PROTEIN 4"/>
    <property type="match status" value="1"/>
</dbReference>
<dbReference type="InterPro" id="IPR001012">
    <property type="entry name" value="UBX_dom"/>
</dbReference>
<sequence>MKFFEGDIQNAISKRKIFSSAFIVFVEAKDDESAKFRKVLEEENLISAKDYIAFRVIFQSESFKHFSAIYGAVPVPSLFIIGNDGEPIRVLSTFESRNELYKLIKEALEIHKNDSLAQKRNERSKIDNFTQILLKLSRDSLQVKEPFQMIIPFPRKVFTAEEEGKTLVELELCPTSTILIVTPDKFKLLPPQFLSNILIAVFTGLCQFVESFKRWLLSFISRRSVRSN</sequence>
<evidence type="ECO:0000256" key="1">
    <source>
        <dbReference type="ARBA" id="ARBA00040925"/>
    </source>
</evidence>
<dbReference type="AlphaFoldDB" id="E0VQJ1"/>
<dbReference type="GeneID" id="8237175"/>
<dbReference type="Pfam" id="PF23187">
    <property type="entry name" value="UBX7_N"/>
    <property type="match status" value="1"/>
</dbReference>
<dbReference type="Gene3D" id="3.10.20.90">
    <property type="entry name" value="Phosphatidylinositol 3-kinase Catalytic Subunit, Chain A, domain 1"/>
    <property type="match status" value="1"/>
</dbReference>
<dbReference type="VEuPathDB" id="VectorBase:PHUM378310"/>
<dbReference type="HOGENOM" id="CLU_1216058_0_0_1"/>
<feature type="domain" description="UBX" evidence="2">
    <location>
        <begin position="144"/>
        <end position="180"/>
    </location>
</feature>
<reference evidence="4" key="3">
    <citation type="submission" date="2021-02" db="UniProtKB">
        <authorList>
            <consortium name="EnsemblMetazoa"/>
        </authorList>
    </citation>
    <scope>IDENTIFICATION</scope>
    <source>
        <strain evidence="4">USDA</strain>
    </source>
</reference>
<reference evidence="3" key="1">
    <citation type="submission" date="2007-04" db="EMBL/GenBank/DDBJ databases">
        <title>Annotation of Pediculus humanus corporis strain USDA.</title>
        <authorList>
            <person name="Kirkness E."/>
            <person name="Hannick L."/>
            <person name="Hass B."/>
            <person name="Bruggner R."/>
            <person name="Lawson D."/>
            <person name="Bidwell S."/>
            <person name="Joardar V."/>
            <person name="Caler E."/>
            <person name="Walenz B."/>
            <person name="Inman J."/>
            <person name="Schobel S."/>
            <person name="Galinsky K."/>
            <person name="Amedeo P."/>
            <person name="Strausberg R."/>
        </authorList>
    </citation>
    <scope>NUCLEOTIDE SEQUENCE</scope>
    <source>
        <strain evidence="3">USDA</strain>
    </source>
</reference>
<organism>
    <name type="scientific">Pediculus humanus subsp. corporis</name>
    <name type="common">Body louse</name>
    <dbReference type="NCBI Taxonomy" id="121224"/>
    <lineage>
        <taxon>Eukaryota</taxon>
        <taxon>Metazoa</taxon>
        <taxon>Ecdysozoa</taxon>
        <taxon>Arthropoda</taxon>
        <taxon>Hexapoda</taxon>
        <taxon>Insecta</taxon>
        <taxon>Pterygota</taxon>
        <taxon>Neoptera</taxon>
        <taxon>Paraneoptera</taxon>
        <taxon>Psocodea</taxon>
        <taxon>Troctomorpha</taxon>
        <taxon>Phthiraptera</taxon>
        <taxon>Anoplura</taxon>
        <taxon>Pediculidae</taxon>
        <taxon>Pediculus</taxon>
    </lineage>
</organism>
<dbReference type="Proteomes" id="UP000009046">
    <property type="component" value="Unassembled WGS sequence"/>
</dbReference>
<dbReference type="InParanoid" id="E0VQJ1"/>
<evidence type="ECO:0000313" key="5">
    <source>
        <dbReference type="Proteomes" id="UP000009046"/>
    </source>
</evidence>
<accession>E0VQJ1</accession>
<dbReference type="SUPFAM" id="SSF54236">
    <property type="entry name" value="Ubiquitin-like"/>
    <property type="match status" value="1"/>
</dbReference>
<evidence type="ECO:0000259" key="2">
    <source>
        <dbReference type="PROSITE" id="PS50033"/>
    </source>
</evidence>
<dbReference type="EMBL" id="AAZO01004424">
    <property type="status" value="NOT_ANNOTATED_CDS"/>
    <property type="molecule type" value="Genomic_DNA"/>
</dbReference>
<dbReference type="GO" id="GO:0005783">
    <property type="term" value="C:endoplasmic reticulum"/>
    <property type="evidence" value="ECO:0007669"/>
    <property type="project" value="TreeGrafter"/>
</dbReference>
<dbReference type="EnsemblMetazoa" id="PHUM378310-RA">
    <property type="protein sequence ID" value="PHUM378310-PA"/>
    <property type="gene ID" value="PHUM378310"/>
</dbReference>
<dbReference type="PROSITE" id="PS50033">
    <property type="entry name" value="UBX"/>
    <property type="match status" value="1"/>
</dbReference>
<dbReference type="GO" id="GO:0036503">
    <property type="term" value="P:ERAD pathway"/>
    <property type="evidence" value="ECO:0007669"/>
    <property type="project" value="TreeGrafter"/>
</dbReference>
<dbReference type="InterPro" id="IPR029071">
    <property type="entry name" value="Ubiquitin-like_domsf"/>
</dbReference>
<dbReference type="PANTHER" id="PTHR46424:SF1">
    <property type="entry name" value="UBX DOMAIN-CONTAINING PROTEIN 4"/>
    <property type="match status" value="1"/>
</dbReference>
<name>E0VQJ1_PEDHC</name>
<dbReference type="EMBL" id="DS235430">
    <property type="protein sequence ID" value="EEB15647.1"/>
    <property type="molecule type" value="Genomic_DNA"/>
</dbReference>
<proteinExistence type="predicted"/>
<dbReference type="OrthoDB" id="2445133at2759"/>
<dbReference type="RefSeq" id="XP_002428385.1">
    <property type="nucleotide sequence ID" value="XM_002428340.1"/>
</dbReference>
<dbReference type="eggNOG" id="KOG2507">
    <property type="taxonomic scope" value="Eukaryota"/>
</dbReference>
<evidence type="ECO:0000313" key="4">
    <source>
        <dbReference type="EnsemblMetazoa" id="PHUM378310-PA"/>
    </source>
</evidence>